<accession>A0ABW4VP40</accession>
<comment type="subcellular location">
    <subcellularLocation>
        <location evidence="7">Cell membrane</location>
        <topology evidence="7">Multi-pass membrane protein</topology>
    </subcellularLocation>
</comment>
<feature type="binding site" evidence="7">
    <location>
        <position position="147"/>
    </location>
    <ligand>
        <name>a 1,2-diacyl-sn-glycero-3-phospho-(1'-sn-glycerol)</name>
        <dbReference type="ChEBI" id="CHEBI:64716"/>
    </ligand>
</feature>
<evidence type="ECO:0000256" key="2">
    <source>
        <dbReference type="ARBA" id="ARBA00022475"/>
    </source>
</evidence>
<comment type="caution">
    <text evidence="8">The sequence shown here is derived from an EMBL/GenBank/DDBJ whole genome shotgun (WGS) entry which is preliminary data.</text>
</comment>
<dbReference type="HAMAP" id="MF_01147">
    <property type="entry name" value="Lgt"/>
    <property type="match status" value="1"/>
</dbReference>
<comment type="similarity">
    <text evidence="1 7">Belongs to the Lgt family.</text>
</comment>
<organism evidence="8 9">
    <name type="scientific">Belliella marina</name>
    <dbReference type="NCBI Taxonomy" id="1644146"/>
    <lineage>
        <taxon>Bacteria</taxon>
        <taxon>Pseudomonadati</taxon>
        <taxon>Bacteroidota</taxon>
        <taxon>Cytophagia</taxon>
        <taxon>Cytophagales</taxon>
        <taxon>Cyclobacteriaceae</taxon>
        <taxon>Belliella</taxon>
    </lineage>
</organism>
<dbReference type="PANTHER" id="PTHR30589:SF0">
    <property type="entry name" value="PHOSPHATIDYLGLYCEROL--PROLIPOPROTEIN DIACYLGLYCERYL TRANSFERASE"/>
    <property type="match status" value="1"/>
</dbReference>
<feature type="transmembrane region" description="Helical" evidence="7">
    <location>
        <begin position="55"/>
        <end position="78"/>
    </location>
</feature>
<feature type="transmembrane region" description="Helical" evidence="7">
    <location>
        <begin position="210"/>
        <end position="226"/>
    </location>
</feature>
<feature type="transmembrane region" description="Helical" evidence="7">
    <location>
        <begin position="246"/>
        <end position="263"/>
    </location>
</feature>
<feature type="transmembrane region" description="Helical" evidence="7">
    <location>
        <begin position="180"/>
        <end position="198"/>
    </location>
</feature>
<dbReference type="EC" id="2.5.1.145" evidence="7"/>
<comment type="function">
    <text evidence="7">Catalyzes the transfer of the diacylglyceryl group from phosphatidylglycerol to the sulfhydryl group of the N-terminal cysteine of a prolipoprotein, the first step in the formation of mature lipoproteins.</text>
</comment>
<dbReference type="EMBL" id="JBHUHR010000038">
    <property type="protein sequence ID" value="MFD2035886.1"/>
    <property type="molecule type" value="Genomic_DNA"/>
</dbReference>
<evidence type="ECO:0000256" key="7">
    <source>
        <dbReference type="HAMAP-Rule" id="MF_01147"/>
    </source>
</evidence>
<protein>
    <recommendedName>
        <fullName evidence="7">Phosphatidylglycerol--prolipoprotein diacylglyceryl transferase</fullName>
        <ecNumber evidence="7">2.5.1.145</ecNumber>
    </recommendedName>
</protein>
<evidence type="ECO:0000313" key="9">
    <source>
        <dbReference type="Proteomes" id="UP001597361"/>
    </source>
</evidence>
<dbReference type="PANTHER" id="PTHR30589">
    <property type="entry name" value="PROLIPOPROTEIN DIACYLGLYCERYL TRANSFERASE"/>
    <property type="match status" value="1"/>
</dbReference>
<dbReference type="GO" id="GO:0008961">
    <property type="term" value="F:phosphatidylglycerol-prolipoprotein diacylglyceryl transferase activity"/>
    <property type="evidence" value="ECO:0007669"/>
    <property type="project" value="UniProtKB-EC"/>
</dbReference>
<evidence type="ECO:0000256" key="3">
    <source>
        <dbReference type="ARBA" id="ARBA00022679"/>
    </source>
</evidence>
<evidence type="ECO:0000256" key="1">
    <source>
        <dbReference type="ARBA" id="ARBA00007150"/>
    </source>
</evidence>
<keyword evidence="5 7" id="KW-1133">Transmembrane helix</keyword>
<comment type="pathway">
    <text evidence="7">Protein modification; lipoprotein biosynthesis (diacylglyceryl transfer).</text>
</comment>
<dbReference type="Pfam" id="PF01790">
    <property type="entry name" value="LGT"/>
    <property type="match status" value="1"/>
</dbReference>
<evidence type="ECO:0000256" key="4">
    <source>
        <dbReference type="ARBA" id="ARBA00022692"/>
    </source>
</evidence>
<keyword evidence="4 7" id="KW-0812">Transmembrane</keyword>
<comment type="catalytic activity">
    <reaction evidence="7">
        <text>L-cysteinyl-[prolipoprotein] + a 1,2-diacyl-sn-glycero-3-phospho-(1'-sn-glycerol) = an S-1,2-diacyl-sn-glyceryl-L-cysteinyl-[prolipoprotein] + sn-glycerol 1-phosphate + H(+)</text>
        <dbReference type="Rhea" id="RHEA:56712"/>
        <dbReference type="Rhea" id="RHEA-COMP:14679"/>
        <dbReference type="Rhea" id="RHEA-COMP:14680"/>
        <dbReference type="ChEBI" id="CHEBI:15378"/>
        <dbReference type="ChEBI" id="CHEBI:29950"/>
        <dbReference type="ChEBI" id="CHEBI:57685"/>
        <dbReference type="ChEBI" id="CHEBI:64716"/>
        <dbReference type="ChEBI" id="CHEBI:140658"/>
        <dbReference type="EC" id="2.5.1.145"/>
    </reaction>
</comment>
<dbReference type="NCBIfam" id="TIGR00544">
    <property type="entry name" value="lgt"/>
    <property type="match status" value="1"/>
</dbReference>
<dbReference type="RefSeq" id="WP_376886879.1">
    <property type="nucleotide sequence ID" value="NZ_JBHUHR010000038.1"/>
</dbReference>
<keyword evidence="3 7" id="KW-0808">Transferase</keyword>
<evidence type="ECO:0000256" key="6">
    <source>
        <dbReference type="ARBA" id="ARBA00023136"/>
    </source>
</evidence>
<proteinExistence type="inferred from homology"/>
<gene>
    <name evidence="7 8" type="primary">lgt</name>
    <name evidence="8" type="ORF">ACFSKL_13870</name>
</gene>
<keyword evidence="6 7" id="KW-0472">Membrane</keyword>
<reference evidence="9" key="1">
    <citation type="journal article" date="2019" name="Int. J. Syst. Evol. Microbiol.">
        <title>The Global Catalogue of Microorganisms (GCM) 10K type strain sequencing project: providing services to taxonomists for standard genome sequencing and annotation.</title>
        <authorList>
            <consortium name="The Broad Institute Genomics Platform"/>
            <consortium name="The Broad Institute Genome Sequencing Center for Infectious Disease"/>
            <person name="Wu L."/>
            <person name="Ma J."/>
        </authorList>
    </citation>
    <scope>NUCLEOTIDE SEQUENCE [LARGE SCALE GENOMIC DNA]</scope>
    <source>
        <strain evidence="9">CGMCC 1.15180</strain>
    </source>
</reference>
<evidence type="ECO:0000256" key="5">
    <source>
        <dbReference type="ARBA" id="ARBA00022989"/>
    </source>
</evidence>
<name>A0ABW4VP40_9BACT</name>
<dbReference type="Proteomes" id="UP001597361">
    <property type="component" value="Unassembled WGS sequence"/>
</dbReference>
<dbReference type="InterPro" id="IPR001640">
    <property type="entry name" value="Lgt"/>
</dbReference>
<keyword evidence="2 7" id="KW-1003">Cell membrane</keyword>
<keyword evidence="9" id="KW-1185">Reference proteome</keyword>
<evidence type="ECO:0000313" key="8">
    <source>
        <dbReference type="EMBL" id="MFD2035886.1"/>
    </source>
</evidence>
<feature type="transmembrane region" description="Helical" evidence="7">
    <location>
        <begin position="20"/>
        <end position="43"/>
    </location>
</feature>
<sequence>MIGYVIWDIDPRIFPGFEYLRWYGLFWAIGMLLGYQVMLKIFKYEKLSQTDLDQLTAYVVLGAIIGARFGHVLFYEPIYYLNNPIEILPIRIEPKFEFTGFAGLASHGGVLGALVALFLYCRKFQKDIFWNLDRLTIAASLMGGFIRLGNLMNSEIIGMSAQAPWAFVFLKVDQVPRHPAQLYEALCYFAIFIILFILWKSGRHRNHKGFLFGLGLLLVFIQRFLMEFLKENQVAFEENLTLNMGQVLSIPLIVIGMMVIVWSQKRFTDKKQSIKTLH</sequence>
<feature type="transmembrane region" description="Helical" evidence="7">
    <location>
        <begin position="98"/>
        <end position="120"/>
    </location>
</feature>